<name>A0A2N0X542_9CORY</name>
<feature type="transmembrane region" description="Helical" evidence="1">
    <location>
        <begin position="93"/>
        <end position="112"/>
    </location>
</feature>
<protein>
    <submittedName>
        <fullName evidence="2">Uncharacterized protein</fullName>
    </submittedName>
</protein>
<keyword evidence="1" id="KW-0812">Transmembrane</keyword>
<gene>
    <name evidence="2" type="ORF">CXB45_10260</name>
</gene>
<evidence type="ECO:0000313" key="3">
    <source>
        <dbReference type="Proteomes" id="UP000233249"/>
    </source>
</evidence>
<dbReference type="Proteomes" id="UP000233249">
    <property type="component" value="Unassembled WGS sequence"/>
</dbReference>
<keyword evidence="1" id="KW-1133">Transmembrane helix</keyword>
<reference evidence="2 3" key="1">
    <citation type="submission" date="2017-12" db="EMBL/GenBank/DDBJ databases">
        <title>Corynebacterium mastitidis 16-1433 Genome.</title>
        <authorList>
            <person name="Gulvik C.A."/>
        </authorList>
    </citation>
    <scope>NUCLEOTIDE SEQUENCE [LARGE SCALE GENOMIC DNA]</scope>
    <source>
        <strain evidence="2 3">16-1433</strain>
    </source>
</reference>
<evidence type="ECO:0000313" key="2">
    <source>
        <dbReference type="EMBL" id="PKF67816.1"/>
    </source>
</evidence>
<accession>A0A2N0X542</accession>
<comment type="caution">
    <text evidence="2">The sequence shown here is derived from an EMBL/GenBank/DDBJ whole genome shotgun (WGS) entry which is preliminary data.</text>
</comment>
<proteinExistence type="predicted"/>
<feature type="transmembrane region" description="Helical" evidence="1">
    <location>
        <begin position="31"/>
        <end position="49"/>
    </location>
</feature>
<keyword evidence="1" id="KW-0472">Membrane</keyword>
<sequence>MDRLALPWPLSLLFGAGMGLACFLTTIDRPFWAMVPMILAAIPVIAAAQRSPLSNTNNWDHRDLYSSRTSWLYLIPLLLWLFVVPLFPETLATGAVVGVLAFAFCVFLGRYSHRLAGADGRKHARELLDKDVAISEEQIDVAREHRDVLSALYALGAVEGIRVRTHLAAHVLNTNATMTLRKARKPQSAGLLYTSAVDAGDDPDRMLIALTPEGIHALSRVTQAAPRPA</sequence>
<dbReference type="AlphaFoldDB" id="A0A2N0X542"/>
<dbReference type="EMBL" id="PJAF01000041">
    <property type="protein sequence ID" value="PKF67816.1"/>
    <property type="molecule type" value="Genomic_DNA"/>
</dbReference>
<evidence type="ECO:0000256" key="1">
    <source>
        <dbReference type="SAM" id="Phobius"/>
    </source>
</evidence>
<feature type="transmembrane region" description="Helical" evidence="1">
    <location>
        <begin position="70"/>
        <end position="87"/>
    </location>
</feature>
<organism evidence="2 3">
    <name type="scientific">Corynebacterium mastitidis</name>
    <dbReference type="NCBI Taxonomy" id="161890"/>
    <lineage>
        <taxon>Bacteria</taxon>
        <taxon>Bacillati</taxon>
        <taxon>Actinomycetota</taxon>
        <taxon>Actinomycetes</taxon>
        <taxon>Mycobacteriales</taxon>
        <taxon>Corynebacteriaceae</taxon>
        <taxon>Corynebacterium</taxon>
    </lineage>
</organism>
<dbReference type="PROSITE" id="PS51257">
    <property type="entry name" value="PROKAR_LIPOPROTEIN"/>
    <property type="match status" value="1"/>
</dbReference>